<dbReference type="GeneID" id="6192068"/>
<dbReference type="HOGENOM" id="CLU_018003_2_3_1"/>
<accession>B2AUW0</accession>
<feature type="transmembrane region" description="Helical" evidence="2">
    <location>
        <begin position="326"/>
        <end position="345"/>
    </location>
</feature>
<reference evidence="4 6" key="1">
    <citation type="journal article" date="2008" name="Genome Biol.">
        <title>The genome sequence of the model ascomycete fungus Podospora anserina.</title>
        <authorList>
            <person name="Espagne E."/>
            <person name="Lespinet O."/>
            <person name="Malagnac F."/>
            <person name="Da Silva C."/>
            <person name="Jaillon O."/>
            <person name="Porcel B.M."/>
            <person name="Couloux A."/>
            <person name="Aury J.-M."/>
            <person name="Segurens B."/>
            <person name="Poulain J."/>
            <person name="Anthouard V."/>
            <person name="Grossetete S."/>
            <person name="Khalili H."/>
            <person name="Coppin E."/>
            <person name="Dequard-Chablat M."/>
            <person name="Picard M."/>
            <person name="Contamine V."/>
            <person name="Arnaise S."/>
            <person name="Bourdais A."/>
            <person name="Berteaux-Lecellier V."/>
            <person name="Gautheret D."/>
            <person name="de Vries R.P."/>
            <person name="Battaglia E."/>
            <person name="Coutinho P.M."/>
            <person name="Danchin E.G.J."/>
            <person name="Henrissat B."/>
            <person name="El Khoury R."/>
            <person name="Sainsard-Chanet A."/>
            <person name="Boivin A."/>
            <person name="Pinan-Lucarre B."/>
            <person name="Sellem C.H."/>
            <person name="Debuchy R."/>
            <person name="Wincker P."/>
            <person name="Weissenbach J."/>
            <person name="Silar P."/>
        </authorList>
    </citation>
    <scope>NUCLEOTIDE SEQUENCE [LARGE SCALE GENOMIC DNA]</scope>
    <source>
        <strain evidence="6">S / ATCC MYA-4624 / DSM 980 / FGSC 10383</strain>
        <strain evidence="4">S mat+</strain>
    </source>
</reference>
<dbReference type="VEuPathDB" id="FungiDB:PODANS_7_4930"/>
<dbReference type="PANTHER" id="PTHR32046:SF11">
    <property type="entry name" value="IMMUNE-ASSOCIATED NUCLEOTIDE-BINDING PROTEIN 10-LIKE"/>
    <property type="match status" value="1"/>
</dbReference>
<dbReference type="RefSeq" id="XP_001907512.1">
    <property type="nucleotide sequence ID" value="XM_001907477.1"/>
</dbReference>
<gene>
    <name evidence="4" type="ORF">PODANS_7_4930</name>
</gene>
<feature type="coiled-coil region" evidence="1">
    <location>
        <begin position="245"/>
        <end position="298"/>
    </location>
</feature>
<keyword evidence="2" id="KW-1133">Transmembrane helix</keyword>
<keyword evidence="1" id="KW-0175">Coiled coil</keyword>
<reference evidence="4" key="2">
    <citation type="submission" date="2008-07" db="EMBL/GenBank/DDBJ databases">
        <authorList>
            <person name="Genoscope - CEA"/>
        </authorList>
    </citation>
    <scope>NUCLEOTIDE SEQUENCE</scope>
    <source>
        <strain evidence="4">S mat+</strain>
    </source>
</reference>
<keyword evidence="2" id="KW-0812">Transmembrane</keyword>
<keyword evidence="2" id="KW-0472">Membrane</keyword>
<dbReference type="InParanoid" id="B2AUW0"/>
<proteinExistence type="predicted"/>
<reference evidence="5" key="4">
    <citation type="submission" date="2014-09" db="EMBL/GenBank/DDBJ databases">
        <title>Maintaining two mating types: Structure of the mating type locus and its role in heterokaryosis in Podospora anserina.</title>
        <authorList>
            <person name="Grognet P."/>
            <person name="Bidard F."/>
            <person name="Kuchly C."/>
            <person name="Chan Ho Tong L."/>
            <person name="Coppin E."/>
            <person name="Ait Benkhali J."/>
            <person name="Couloux A."/>
            <person name="Wincker P."/>
            <person name="Debuchy R."/>
            <person name="Silar P."/>
        </authorList>
    </citation>
    <scope>NUCLEOTIDE SEQUENCE</scope>
</reference>
<dbReference type="AlphaFoldDB" id="B2AUW0"/>
<keyword evidence="6" id="KW-1185">Reference proteome</keyword>
<dbReference type="Proteomes" id="UP000001197">
    <property type="component" value="Chromosome 7"/>
</dbReference>
<dbReference type="PANTHER" id="PTHR32046">
    <property type="entry name" value="G DOMAIN-CONTAINING PROTEIN"/>
    <property type="match status" value="1"/>
</dbReference>
<dbReference type="Pfam" id="PF01926">
    <property type="entry name" value="MMR_HSR1"/>
    <property type="match status" value="1"/>
</dbReference>
<dbReference type="GO" id="GO:0005525">
    <property type="term" value="F:GTP binding"/>
    <property type="evidence" value="ECO:0007669"/>
    <property type="project" value="InterPro"/>
</dbReference>
<dbReference type="EMBL" id="CU633900">
    <property type="protein sequence ID" value="CAP68183.1"/>
    <property type="molecule type" value="Genomic_DNA"/>
</dbReference>
<evidence type="ECO:0000313" key="4">
    <source>
        <dbReference type="EMBL" id="CAP68183.1"/>
    </source>
</evidence>
<evidence type="ECO:0000313" key="6">
    <source>
        <dbReference type="Proteomes" id="UP000001197"/>
    </source>
</evidence>
<dbReference type="EMBL" id="FO904942">
    <property type="protein sequence ID" value="CDP31653.1"/>
    <property type="molecule type" value="Genomic_DNA"/>
</dbReference>
<organism evidence="4">
    <name type="scientific">Podospora anserina (strain S / ATCC MYA-4624 / DSM 980 / FGSC 10383)</name>
    <name type="common">Pleurage anserina</name>
    <dbReference type="NCBI Taxonomy" id="515849"/>
    <lineage>
        <taxon>Eukaryota</taxon>
        <taxon>Fungi</taxon>
        <taxon>Dikarya</taxon>
        <taxon>Ascomycota</taxon>
        <taxon>Pezizomycotina</taxon>
        <taxon>Sordariomycetes</taxon>
        <taxon>Sordariomycetidae</taxon>
        <taxon>Sordariales</taxon>
        <taxon>Podosporaceae</taxon>
        <taxon>Podospora</taxon>
        <taxon>Podospora anserina</taxon>
    </lineage>
</organism>
<dbReference type="InterPro" id="IPR006073">
    <property type="entry name" value="GTP-bd"/>
</dbReference>
<feature type="domain" description="G" evidence="3">
    <location>
        <begin position="9"/>
        <end position="93"/>
    </location>
</feature>
<dbReference type="KEGG" id="pan:PODANSg4545"/>
<dbReference type="eggNOG" id="ENOG502SBP7">
    <property type="taxonomic scope" value="Eukaryota"/>
</dbReference>
<dbReference type="SUPFAM" id="SSF52540">
    <property type="entry name" value="P-loop containing nucleoside triphosphate hydrolases"/>
    <property type="match status" value="1"/>
</dbReference>
<sequence length="347" mass="38841">MDSEREGIILLLGVTGAGKSYFINQLKKKGPVTERPVREGHTLCSREYLIHWKHRQERQHSYQTSRCQLVQMVLEDDDGDERSISVVDTPGFDDTERPDGEVLAEITEFLATQHALGIPLKGVLYLHKITDNRMTGSSGTYLRLLQSLIGDSAMANVVLVTTMWYMLRDEYEGEGLRRQTQLSEKYWKSLTEKGAGVTKFEGTPESAWSIVRKLAPKEPVVLDYQRQVIEEGRDLIRTNAGNSLLQKLESTKVEYSIRLKDLEDQHDEAIAIGDKAVARDKEREISEAQDVLRRIDKSVAKLGAQPGPRIKEGVARAMKGQAAGRAVTVLAAILNITLFVVQLVVGV</sequence>
<evidence type="ECO:0000256" key="1">
    <source>
        <dbReference type="SAM" id="Coils"/>
    </source>
</evidence>
<protein>
    <submittedName>
        <fullName evidence="4">Podospora anserina S mat+ genomic DNA chromosome 7, supercontig 1</fullName>
    </submittedName>
</protein>
<dbReference type="Gene3D" id="3.40.50.300">
    <property type="entry name" value="P-loop containing nucleotide triphosphate hydrolases"/>
    <property type="match status" value="1"/>
</dbReference>
<reference evidence="6" key="3">
    <citation type="journal article" date="2014" name="Genetics">
        <title>Maintaining two mating types: Structure of the mating type locus and its role in heterokaryosis in Podospora anserina.</title>
        <authorList>
            <person name="Grognet P."/>
            <person name="Bidard F."/>
            <person name="Kuchly C."/>
            <person name="Tong L.C.H."/>
            <person name="Coppin E."/>
            <person name="Benkhali J.A."/>
            <person name="Couloux A."/>
            <person name="Wincker P."/>
            <person name="Debuchy R."/>
            <person name="Silar P."/>
        </authorList>
    </citation>
    <scope>GENOME REANNOTATION</scope>
    <source>
        <strain evidence="6">S / ATCC MYA-4624 / DSM 980 / FGSC 10383</strain>
    </source>
</reference>
<evidence type="ECO:0000259" key="3">
    <source>
        <dbReference type="Pfam" id="PF01926"/>
    </source>
</evidence>
<evidence type="ECO:0000256" key="2">
    <source>
        <dbReference type="SAM" id="Phobius"/>
    </source>
</evidence>
<dbReference type="InterPro" id="IPR027417">
    <property type="entry name" value="P-loop_NTPase"/>
</dbReference>
<name>B2AUW0_PODAN</name>
<evidence type="ECO:0000313" key="5">
    <source>
        <dbReference type="EMBL" id="CDP31653.1"/>
    </source>
</evidence>
<dbReference type="OrthoDB" id="8954335at2759"/>